<keyword evidence="6" id="KW-0378">Hydrolase</keyword>
<keyword evidence="7" id="KW-0325">Glycoprotein</keyword>
<dbReference type="InterPro" id="IPR021109">
    <property type="entry name" value="Peptidase_aspartic_dom_sf"/>
</dbReference>
<dbReference type="InterPro" id="IPR051708">
    <property type="entry name" value="Plant_Aspart_Prot_A1"/>
</dbReference>
<evidence type="ECO:0000259" key="9">
    <source>
        <dbReference type="PROSITE" id="PS51767"/>
    </source>
</evidence>
<dbReference type="FunFam" id="2.40.70.10:FF:000050">
    <property type="entry name" value="Aspartic proteinase CDR1"/>
    <property type="match status" value="1"/>
</dbReference>
<evidence type="ECO:0000256" key="7">
    <source>
        <dbReference type="ARBA" id="ARBA00023180"/>
    </source>
</evidence>
<dbReference type="InterPro" id="IPR001969">
    <property type="entry name" value="Aspartic_peptidase_AS"/>
</dbReference>
<dbReference type="Proteomes" id="UP001157006">
    <property type="component" value="Chromosome 5"/>
</dbReference>
<keyword evidence="11" id="KW-1185">Reference proteome</keyword>
<dbReference type="GO" id="GO:0004190">
    <property type="term" value="F:aspartic-type endopeptidase activity"/>
    <property type="evidence" value="ECO:0007669"/>
    <property type="project" value="UniProtKB-KW"/>
</dbReference>
<dbReference type="PROSITE" id="PS00141">
    <property type="entry name" value="ASP_PROTEASE"/>
    <property type="match status" value="1"/>
</dbReference>
<sequence length="437" mass="48848">MFGFSCSILIFFCFSYFICLSHALNNGFSIELIHRDSSKSPIYNPMETKFQRVYNVVNRSIDRSNHFSKQFSLNIKKPVSTLIPDSFEYFMSYSIGTPPFKTYGIMDTGSPLVWLQCLPCKTCYNQTSPIFNPLKSSSYETIRSSSRRCKLAKDLVPSCSQNKDVCQYNITYGGEIKSQGDLSLETLTLDSTSGSFVVFSKIVIGCGHISMLPILDRGSGIVGMGSGPMSLIQQLGSSIDRKFSYCLNTFNSDFDESNFSNKLNFGNAAIISGERVVSTPMIKFKGAYAITLEAFSVENQRIEYEGANTYNKTIIIDSGTPLTMLPPHFHSKLESAVAKLVKLHRIELPNRELSLCYNTTLEQLNNVPIITAHFSSADVKLNSNNTFIEFQKGTFCFAFIPSRGSIIFGSIAQHNYLVGYDLENNVISFKPTDCTKY</sequence>
<feature type="chain" id="PRO_5043852573" description="Peptidase A1 domain-containing protein" evidence="8">
    <location>
        <begin position="24"/>
        <end position="437"/>
    </location>
</feature>
<dbReference type="AlphaFoldDB" id="A0AAV1ARV5"/>
<reference evidence="10 11" key="1">
    <citation type="submission" date="2023-01" db="EMBL/GenBank/DDBJ databases">
        <authorList>
            <person name="Kreplak J."/>
        </authorList>
    </citation>
    <scope>NUCLEOTIDE SEQUENCE [LARGE SCALE GENOMIC DNA]</scope>
</reference>
<dbReference type="InterPro" id="IPR033121">
    <property type="entry name" value="PEPTIDASE_A1"/>
</dbReference>
<dbReference type="SUPFAM" id="SSF50630">
    <property type="entry name" value="Acid proteases"/>
    <property type="match status" value="1"/>
</dbReference>
<dbReference type="PROSITE" id="PS51767">
    <property type="entry name" value="PEPTIDASE_A1"/>
    <property type="match status" value="1"/>
</dbReference>
<organism evidence="10 11">
    <name type="scientific">Vicia faba</name>
    <name type="common">Broad bean</name>
    <name type="synonym">Faba vulgaris</name>
    <dbReference type="NCBI Taxonomy" id="3906"/>
    <lineage>
        <taxon>Eukaryota</taxon>
        <taxon>Viridiplantae</taxon>
        <taxon>Streptophyta</taxon>
        <taxon>Embryophyta</taxon>
        <taxon>Tracheophyta</taxon>
        <taxon>Spermatophyta</taxon>
        <taxon>Magnoliopsida</taxon>
        <taxon>eudicotyledons</taxon>
        <taxon>Gunneridae</taxon>
        <taxon>Pentapetalae</taxon>
        <taxon>rosids</taxon>
        <taxon>fabids</taxon>
        <taxon>Fabales</taxon>
        <taxon>Fabaceae</taxon>
        <taxon>Papilionoideae</taxon>
        <taxon>50 kb inversion clade</taxon>
        <taxon>NPAAA clade</taxon>
        <taxon>Hologalegina</taxon>
        <taxon>IRL clade</taxon>
        <taxon>Fabeae</taxon>
        <taxon>Vicia</taxon>
    </lineage>
</organism>
<keyword evidence="8" id="KW-0732">Signal</keyword>
<evidence type="ECO:0000256" key="8">
    <source>
        <dbReference type="SAM" id="SignalP"/>
    </source>
</evidence>
<dbReference type="GO" id="GO:0006508">
    <property type="term" value="P:proteolysis"/>
    <property type="evidence" value="ECO:0007669"/>
    <property type="project" value="UniProtKB-KW"/>
</dbReference>
<keyword evidence="3" id="KW-0964">Secreted</keyword>
<evidence type="ECO:0000313" key="10">
    <source>
        <dbReference type="EMBL" id="CAI8611769.1"/>
    </source>
</evidence>
<dbReference type="InterPro" id="IPR032861">
    <property type="entry name" value="TAXi_N"/>
</dbReference>
<evidence type="ECO:0000256" key="2">
    <source>
        <dbReference type="ARBA" id="ARBA00007447"/>
    </source>
</evidence>
<dbReference type="Pfam" id="PF14543">
    <property type="entry name" value="TAXi_N"/>
    <property type="match status" value="1"/>
</dbReference>
<dbReference type="Pfam" id="PF14541">
    <property type="entry name" value="TAXi_C"/>
    <property type="match status" value="1"/>
</dbReference>
<dbReference type="Gene3D" id="2.40.70.10">
    <property type="entry name" value="Acid Proteases"/>
    <property type="match status" value="2"/>
</dbReference>
<name>A0AAV1ARV5_VICFA</name>
<comment type="subcellular location">
    <subcellularLocation>
        <location evidence="1">Secreted</location>
    </subcellularLocation>
</comment>
<evidence type="ECO:0000313" key="11">
    <source>
        <dbReference type="Proteomes" id="UP001157006"/>
    </source>
</evidence>
<evidence type="ECO:0000256" key="3">
    <source>
        <dbReference type="ARBA" id="ARBA00022525"/>
    </source>
</evidence>
<evidence type="ECO:0000256" key="6">
    <source>
        <dbReference type="ARBA" id="ARBA00022801"/>
    </source>
</evidence>
<comment type="similarity">
    <text evidence="2">Belongs to the peptidase A1 family.</text>
</comment>
<proteinExistence type="inferred from homology"/>
<dbReference type="PANTHER" id="PTHR47967:SF66">
    <property type="entry name" value="ASPARTIC PROTEINASE CDR1-RELATED"/>
    <property type="match status" value="1"/>
</dbReference>
<accession>A0AAV1ARV5</accession>
<keyword evidence="4" id="KW-0645">Protease</keyword>
<evidence type="ECO:0000256" key="4">
    <source>
        <dbReference type="ARBA" id="ARBA00022670"/>
    </source>
</evidence>
<protein>
    <recommendedName>
        <fullName evidence="9">Peptidase A1 domain-containing protein</fullName>
    </recommendedName>
</protein>
<dbReference type="CDD" id="cd05476">
    <property type="entry name" value="pepsin_A_like_plant"/>
    <property type="match status" value="1"/>
</dbReference>
<evidence type="ECO:0000256" key="1">
    <source>
        <dbReference type="ARBA" id="ARBA00004613"/>
    </source>
</evidence>
<dbReference type="GO" id="GO:0005576">
    <property type="term" value="C:extracellular region"/>
    <property type="evidence" value="ECO:0007669"/>
    <property type="project" value="UniProtKB-SubCell"/>
</dbReference>
<evidence type="ECO:0000256" key="5">
    <source>
        <dbReference type="ARBA" id="ARBA00022750"/>
    </source>
</evidence>
<dbReference type="InterPro" id="IPR034161">
    <property type="entry name" value="Pepsin-like_plant"/>
</dbReference>
<feature type="signal peptide" evidence="8">
    <location>
        <begin position="1"/>
        <end position="23"/>
    </location>
</feature>
<dbReference type="PANTHER" id="PTHR47967">
    <property type="entry name" value="OS07G0603500 PROTEIN-RELATED"/>
    <property type="match status" value="1"/>
</dbReference>
<dbReference type="EMBL" id="OX451740">
    <property type="protein sequence ID" value="CAI8611769.1"/>
    <property type="molecule type" value="Genomic_DNA"/>
</dbReference>
<dbReference type="InterPro" id="IPR032799">
    <property type="entry name" value="TAXi_C"/>
</dbReference>
<gene>
    <name evidence="10" type="ORF">VFH_V002240</name>
</gene>
<feature type="domain" description="Peptidase A1" evidence="9">
    <location>
        <begin position="89"/>
        <end position="430"/>
    </location>
</feature>
<keyword evidence="5" id="KW-0064">Aspartyl protease</keyword>